<keyword evidence="8 14" id="KW-0418">Kinase</keyword>
<evidence type="ECO:0000256" key="4">
    <source>
        <dbReference type="ARBA" id="ARBA00012142"/>
    </source>
</evidence>
<dbReference type="Gene3D" id="2.40.33.10">
    <property type="entry name" value="PK beta-barrel domain-like"/>
    <property type="match status" value="1"/>
</dbReference>
<dbReference type="AlphaFoldDB" id="A0A1T2L532"/>
<dbReference type="Proteomes" id="UP000191110">
    <property type="component" value="Unassembled WGS sequence"/>
</dbReference>
<proteinExistence type="inferred from homology"/>
<evidence type="ECO:0000256" key="6">
    <source>
        <dbReference type="ARBA" id="ARBA00022723"/>
    </source>
</evidence>
<dbReference type="SUPFAM" id="SSF52935">
    <property type="entry name" value="PK C-terminal domain-like"/>
    <property type="match status" value="1"/>
</dbReference>
<gene>
    <name evidence="18" type="ORF">BOW53_08715</name>
</gene>
<keyword evidence="6" id="KW-0479">Metal-binding</keyword>
<dbReference type="PRINTS" id="PR01050">
    <property type="entry name" value="PYRUVTKNASE"/>
</dbReference>
<dbReference type="GO" id="GO:0000287">
    <property type="term" value="F:magnesium ion binding"/>
    <property type="evidence" value="ECO:0007669"/>
    <property type="project" value="UniProtKB-UniRule"/>
</dbReference>
<evidence type="ECO:0000313" key="19">
    <source>
        <dbReference type="Proteomes" id="UP000191110"/>
    </source>
</evidence>
<comment type="pathway">
    <text evidence="2 14">Carbohydrate degradation; glycolysis; pyruvate from D-glyceraldehyde 3-phosphate: step 5/5.</text>
</comment>
<comment type="cofactor">
    <cofactor evidence="1">
        <name>K(+)</name>
        <dbReference type="ChEBI" id="CHEBI:29103"/>
    </cofactor>
</comment>
<feature type="region of interest" description="Disordered" evidence="15">
    <location>
        <begin position="347"/>
        <end position="367"/>
    </location>
</feature>
<evidence type="ECO:0000256" key="9">
    <source>
        <dbReference type="ARBA" id="ARBA00022840"/>
    </source>
</evidence>
<dbReference type="PROSITE" id="PS00110">
    <property type="entry name" value="PYRUVATE_KINASE"/>
    <property type="match status" value="1"/>
</dbReference>
<keyword evidence="7" id="KW-0547">Nucleotide-binding</keyword>
<evidence type="ECO:0000256" key="14">
    <source>
        <dbReference type="RuleBase" id="RU000504"/>
    </source>
</evidence>
<dbReference type="SUPFAM" id="SSF51621">
    <property type="entry name" value="Phosphoenolpyruvate/pyruvate domain"/>
    <property type="match status" value="1"/>
</dbReference>
<dbReference type="GO" id="GO:0005524">
    <property type="term" value="F:ATP binding"/>
    <property type="evidence" value="ECO:0007669"/>
    <property type="project" value="UniProtKB-KW"/>
</dbReference>
<comment type="catalytic activity">
    <reaction evidence="14">
        <text>pyruvate + ATP = phosphoenolpyruvate + ADP + H(+)</text>
        <dbReference type="Rhea" id="RHEA:18157"/>
        <dbReference type="ChEBI" id="CHEBI:15361"/>
        <dbReference type="ChEBI" id="CHEBI:15378"/>
        <dbReference type="ChEBI" id="CHEBI:30616"/>
        <dbReference type="ChEBI" id="CHEBI:58702"/>
        <dbReference type="ChEBI" id="CHEBI:456216"/>
        <dbReference type="EC" id="2.7.1.40"/>
    </reaction>
</comment>
<evidence type="ECO:0000256" key="15">
    <source>
        <dbReference type="SAM" id="MobiDB-lite"/>
    </source>
</evidence>
<evidence type="ECO:0000256" key="12">
    <source>
        <dbReference type="ARBA" id="ARBA00023317"/>
    </source>
</evidence>
<evidence type="ECO:0000256" key="1">
    <source>
        <dbReference type="ARBA" id="ARBA00001958"/>
    </source>
</evidence>
<keyword evidence="10 14" id="KW-0460">Magnesium</keyword>
<dbReference type="SUPFAM" id="SSF50800">
    <property type="entry name" value="PK beta-barrel domain-like"/>
    <property type="match status" value="1"/>
</dbReference>
<dbReference type="InterPro" id="IPR015795">
    <property type="entry name" value="Pyrv_Knase_C"/>
</dbReference>
<evidence type="ECO:0000256" key="5">
    <source>
        <dbReference type="ARBA" id="ARBA00022679"/>
    </source>
</evidence>
<dbReference type="InterPro" id="IPR001697">
    <property type="entry name" value="Pyr_Knase"/>
</dbReference>
<keyword evidence="9" id="KW-0067">ATP-binding</keyword>
<dbReference type="EC" id="2.7.1.40" evidence="4 13"/>
<dbReference type="RefSeq" id="WP_078483695.1">
    <property type="nucleotide sequence ID" value="NZ_MPRL01000031.1"/>
</dbReference>
<dbReference type="InterPro" id="IPR018209">
    <property type="entry name" value="Pyrv_Knase_AS"/>
</dbReference>
<evidence type="ECO:0000256" key="11">
    <source>
        <dbReference type="ARBA" id="ARBA00023152"/>
    </source>
</evidence>
<dbReference type="FunFam" id="2.40.33.10:FF:000001">
    <property type="entry name" value="Pyruvate kinase"/>
    <property type="match status" value="1"/>
</dbReference>
<accession>A0A1T2L532</accession>
<keyword evidence="11 14" id="KW-0324">Glycolysis</keyword>
<dbReference type="GO" id="GO:0004743">
    <property type="term" value="F:pyruvate kinase activity"/>
    <property type="evidence" value="ECO:0007669"/>
    <property type="project" value="UniProtKB-UniRule"/>
</dbReference>
<dbReference type="Pfam" id="PF02887">
    <property type="entry name" value="PK_C"/>
    <property type="match status" value="1"/>
</dbReference>
<dbReference type="InterPro" id="IPR015813">
    <property type="entry name" value="Pyrv/PenolPyrv_kinase-like_dom"/>
</dbReference>
<organism evidence="18 19">
    <name type="scientific">Solemya pervernicosa gill symbiont</name>
    <dbReference type="NCBI Taxonomy" id="642797"/>
    <lineage>
        <taxon>Bacteria</taxon>
        <taxon>Pseudomonadati</taxon>
        <taxon>Pseudomonadota</taxon>
        <taxon>Gammaproteobacteria</taxon>
        <taxon>sulfur-oxidizing symbionts</taxon>
    </lineage>
</organism>
<dbReference type="EMBL" id="MPRL01000031">
    <property type="protein sequence ID" value="OOZ40174.1"/>
    <property type="molecule type" value="Genomic_DNA"/>
</dbReference>
<dbReference type="InterPro" id="IPR040442">
    <property type="entry name" value="Pyrv_kinase-like_dom_sf"/>
</dbReference>
<dbReference type="NCBIfam" id="TIGR01064">
    <property type="entry name" value="pyruv_kin"/>
    <property type="match status" value="1"/>
</dbReference>
<dbReference type="Gene3D" id="3.40.1380.20">
    <property type="entry name" value="Pyruvate kinase, C-terminal domain"/>
    <property type="match status" value="1"/>
</dbReference>
<dbReference type="PANTHER" id="PTHR11817">
    <property type="entry name" value="PYRUVATE KINASE"/>
    <property type="match status" value="1"/>
</dbReference>
<evidence type="ECO:0000256" key="2">
    <source>
        <dbReference type="ARBA" id="ARBA00004997"/>
    </source>
</evidence>
<evidence type="ECO:0000256" key="13">
    <source>
        <dbReference type="NCBIfam" id="TIGR01064"/>
    </source>
</evidence>
<evidence type="ECO:0000259" key="16">
    <source>
        <dbReference type="Pfam" id="PF00224"/>
    </source>
</evidence>
<evidence type="ECO:0000313" key="18">
    <source>
        <dbReference type="EMBL" id="OOZ40174.1"/>
    </source>
</evidence>
<sequence>MATAKPLSRTRLWRRTRIIATLGPATSKRATIEQLMRAGVNVIRLNLSHGSHDEHRKSFARVRAVAKKLDLHVAILMDLCGPKIRVGHFKNGAITLKQKQIITVTTRECIGEGSLIPSRYARLHRDVKSGARILLDDGNLELKVLSVEGRDVKCRVVTGGLLKDNKGMNLPDSDLSVPALTKKDREDAKLAAELGADYLALSFVRSAGDIRSLKKHLKRLGNEIPVVAKIERPEAVEQIDKIIEATDAIMVARGDLGIELPASKVPLIQDRLIEIARNKQKPVIVATQMLESMITNPRPTRAEVGDVAHAARSRADAVMLSGETAVGAYPLKAVQTMDEILREIEQSQRCQDHHNDQPIKHDHHDDSPMRAAVSHAVTSLSRDLDLQAIIIPTHSGTTARVLSADRPTSACLGVSSNERVVRRLALHWGIVPVQIDEDEAHDWHKLSRTIAARFKIQKRGSVVLLVSGFSDDPQLNEPAMKLITL</sequence>
<dbReference type="NCBIfam" id="NF004978">
    <property type="entry name" value="PRK06354.1"/>
    <property type="match status" value="1"/>
</dbReference>
<protein>
    <recommendedName>
        <fullName evidence="4 13">Pyruvate kinase</fullName>
        <ecNumber evidence="4 13">2.7.1.40</ecNumber>
    </recommendedName>
</protein>
<dbReference type="InterPro" id="IPR015806">
    <property type="entry name" value="Pyrv_Knase_insert_dom_sf"/>
</dbReference>
<feature type="domain" description="Pyruvate kinase C-terminal" evidence="17">
    <location>
        <begin position="372"/>
        <end position="469"/>
    </location>
</feature>
<keyword evidence="12 18" id="KW-0670">Pyruvate</keyword>
<dbReference type="InterPro" id="IPR015793">
    <property type="entry name" value="Pyrv_Knase_brl"/>
</dbReference>
<evidence type="ECO:0000256" key="10">
    <source>
        <dbReference type="ARBA" id="ARBA00022842"/>
    </source>
</evidence>
<dbReference type="Pfam" id="PF00224">
    <property type="entry name" value="PK"/>
    <property type="match status" value="1"/>
</dbReference>
<dbReference type="UniPathway" id="UPA00109">
    <property type="reaction ID" value="UER00188"/>
</dbReference>
<evidence type="ECO:0000256" key="7">
    <source>
        <dbReference type="ARBA" id="ARBA00022741"/>
    </source>
</evidence>
<evidence type="ECO:0000259" key="17">
    <source>
        <dbReference type="Pfam" id="PF02887"/>
    </source>
</evidence>
<reference evidence="18 19" key="1">
    <citation type="submission" date="2016-11" db="EMBL/GenBank/DDBJ databases">
        <title>Mixed transmission modes and dynamic genome evolution in an obligate animal-bacterial symbiosis.</title>
        <authorList>
            <person name="Russell S.L."/>
            <person name="Corbett-Detig R.B."/>
            <person name="Cavanaugh C.M."/>
        </authorList>
    </citation>
    <scope>NUCLEOTIDE SEQUENCE [LARGE SCALE GENOMIC DNA]</scope>
    <source>
        <strain evidence="18">Sveles-Q1</strain>
    </source>
</reference>
<dbReference type="Gene3D" id="3.20.20.60">
    <property type="entry name" value="Phosphoenolpyruvate-binding domains"/>
    <property type="match status" value="1"/>
</dbReference>
<dbReference type="GO" id="GO:0030955">
    <property type="term" value="F:potassium ion binding"/>
    <property type="evidence" value="ECO:0007669"/>
    <property type="project" value="UniProtKB-UniRule"/>
</dbReference>
<dbReference type="OrthoDB" id="9812123at2"/>
<feature type="domain" description="Pyruvate kinase barrel" evidence="16">
    <location>
        <begin position="14"/>
        <end position="334"/>
    </location>
</feature>
<dbReference type="InterPro" id="IPR036918">
    <property type="entry name" value="Pyrv_Knase_C_sf"/>
</dbReference>
<keyword evidence="19" id="KW-1185">Reference proteome</keyword>
<dbReference type="NCBIfam" id="NF004491">
    <property type="entry name" value="PRK05826.1"/>
    <property type="match status" value="1"/>
</dbReference>
<evidence type="ECO:0000256" key="3">
    <source>
        <dbReference type="ARBA" id="ARBA00008663"/>
    </source>
</evidence>
<evidence type="ECO:0000256" key="8">
    <source>
        <dbReference type="ARBA" id="ARBA00022777"/>
    </source>
</evidence>
<dbReference type="GO" id="GO:0016301">
    <property type="term" value="F:kinase activity"/>
    <property type="evidence" value="ECO:0007669"/>
    <property type="project" value="UniProtKB-KW"/>
</dbReference>
<comment type="similarity">
    <text evidence="3 14">Belongs to the pyruvate kinase family.</text>
</comment>
<keyword evidence="5 14" id="KW-0808">Transferase</keyword>
<dbReference type="InterPro" id="IPR011037">
    <property type="entry name" value="Pyrv_Knase-like_insert_dom_sf"/>
</dbReference>
<name>A0A1T2L532_9GAMM</name>
<comment type="caution">
    <text evidence="18">The sequence shown here is derived from an EMBL/GenBank/DDBJ whole genome shotgun (WGS) entry which is preliminary data.</text>
</comment>